<keyword evidence="1" id="KW-0479">Metal-binding</keyword>
<keyword evidence="1" id="KW-0862">Zinc</keyword>
<dbReference type="GO" id="GO:0008270">
    <property type="term" value="F:zinc ion binding"/>
    <property type="evidence" value="ECO:0007669"/>
    <property type="project" value="UniProtKB-KW"/>
</dbReference>
<organism evidence="4 5">
    <name type="scientific">Pisum sativum</name>
    <name type="common">Garden pea</name>
    <name type="synonym">Lathyrus oleraceus</name>
    <dbReference type="NCBI Taxonomy" id="3888"/>
    <lineage>
        <taxon>Eukaryota</taxon>
        <taxon>Viridiplantae</taxon>
        <taxon>Streptophyta</taxon>
        <taxon>Embryophyta</taxon>
        <taxon>Tracheophyta</taxon>
        <taxon>Spermatophyta</taxon>
        <taxon>Magnoliopsida</taxon>
        <taxon>eudicotyledons</taxon>
        <taxon>Gunneridae</taxon>
        <taxon>Pentapetalae</taxon>
        <taxon>rosids</taxon>
        <taxon>fabids</taxon>
        <taxon>Fabales</taxon>
        <taxon>Fabaceae</taxon>
        <taxon>Papilionoideae</taxon>
        <taxon>50 kb inversion clade</taxon>
        <taxon>NPAAA clade</taxon>
        <taxon>Hologalegina</taxon>
        <taxon>IRL clade</taxon>
        <taxon>Fabeae</taxon>
        <taxon>Lathyrus</taxon>
    </lineage>
</organism>
<accession>A0A9D5ASM1</accession>
<keyword evidence="5" id="KW-1185">Reference proteome</keyword>
<evidence type="ECO:0000259" key="3">
    <source>
        <dbReference type="PROSITE" id="PS50158"/>
    </source>
</evidence>
<feature type="compositionally biased region" description="Polar residues" evidence="2">
    <location>
        <begin position="141"/>
        <end position="151"/>
    </location>
</feature>
<dbReference type="Gramene" id="Psat04G0209300-T1">
    <property type="protein sequence ID" value="KAI5417354.1"/>
    <property type="gene ID" value="KIW84_042093"/>
</dbReference>
<dbReference type="InterPro" id="IPR001878">
    <property type="entry name" value="Znf_CCHC"/>
</dbReference>
<dbReference type="Gene3D" id="4.10.60.10">
    <property type="entry name" value="Zinc finger, CCHC-type"/>
    <property type="match status" value="1"/>
</dbReference>
<feature type="region of interest" description="Disordered" evidence="2">
    <location>
        <begin position="122"/>
        <end position="151"/>
    </location>
</feature>
<feature type="compositionally biased region" description="Basic residues" evidence="2">
    <location>
        <begin position="20"/>
        <end position="35"/>
    </location>
</feature>
<dbReference type="GO" id="GO:0003676">
    <property type="term" value="F:nucleic acid binding"/>
    <property type="evidence" value="ECO:0007669"/>
    <property type="project" value="InterPro"/>
</dbReference>
<name>A0A9D5ASM1_PEA</name>
<comment type="caution">
    <text evidence="4">The sequence shown here is derived from an EMBL/GenBank/DDBJ whole genome shotgun (WGS) entry which is preliminary data.</text>
</comment>
<proteinExistence type="predicted"/>
<reference evidence="4 5" key="1">
    <citation type="journal article" date="2022" name="Nat. Genet.">
        <title>Improved pea reference genome and pan-genome highlight genomic features and evolutionary characteristics.</title>
        <authorList>
            <person name="Yang T."/>
            <person name="Liu R."/>
            <person name="Luo Y."/>
            <person name="Hu S."/>
            <person name="Wang D."/>
            <person name="Wang C."/>
            <person name="Pandey M.K."/>
            <person name="Ge S."/>
            <person name="Xu Q."/>
            <person name="Li N."/>
            <person name="Li G."/>
            <person name="Huang Y."/>
            <person name="Saxena R.K."/>
            <person name="Ji Y."/>
            <person name="Li M."/>
            <person name="Yan X."/>
            <person name="He Y."/>
            <person name="Liu Y."/>
            <person name="Wang X."/>
            <person name="Xiang C."/>
            <person name="Varshney R.K."/>
            <person name="Ding H."/>
            <person name="Gao S."/>
            <person name="Zong X."/>
        </authorList>
    </citation>
    <scope>NUCLEOTIDE SEQUENCE [LARGE SCALE GENOMIC DNA]</scope>
    <source>
        <strain evidence="4 5">cv. Zhongwan 6</strain>
    </source>
</reference>
<evidence type="ECO:0000256" key="2">
    <source>
        <dbReference type="SAM" id="MobiDB-lite"/>
    </source>
</evidence>
<dbReference type="PROSITE" id="PS50158">
    <property type="entry name" value="ZF_CCHC"/>
    <property type="match status" value="1"/>
</dbReference>
<feature type="domain" description="CCHC-type" evidence="3">
    <location>
        <begin position="46"/>
        <end position="61"/>
    </location>
</feature>
<evidence type="ECO:0000313" key="5">
    <source>
        <dbReference type="Proteomes" id="UP001058974"/>
    </source>
</evidence>
<dbReference type="AlphaFoldDB" id="A0A9D5ASM1"/>
<dbReference type="EMBL" id="JAMSHJ010000004">
    <property type="protein sequence ID" value="KAI5417354.1"/>
    <property type="molecule type" value="Genomic_DNA"/>
</dbReference>
<keyword evidence="1" id="KW-0863">Zinc-finger</keyword>
<evidence type="ECO:0000313" key="4">
    <source>
        <dbReference type="EMBL" id="KAI5417354.1"/>
    </source>
</evidence>
<protein>
    <recommendedName>
        <fullName evidence="3">CCHC-type domain-containing protein</fullName>
    </recommendedName>
</protein>
<dbReference type="SUPFAM" id="SSF57756">
    <property type="entry name" value="Retrovirus zinc finger-like domains"/>
    <property type="match status" value="1"/>
</dbReference>
<gene>
    <name evidence="4" type="ORF">KIW84_042093</name>
</gene>
<dbReference type="Proteomes" id="UP001058974">
    <property type="component" value="Chromosome 4"/>
</dbReference>
<feature type="compositionally biased region" description="Basic and acidic residues" evidence="2">
    <location>
        <begin position="127"/>
        <end position="140"/>
    </location>
</feature>
<evidence type="ECO:0000256" key="1">
    <source>
        <dbReference type="PROSITE-ProRule" id="PRU00047"/>
    </source>
</evidence>
<dbReference type="InterPro" id="IPR036875">
    <property type="entry name" value="Znf_CCHC_sf"/>
</dbReference>
<sequence>MHGNQEEEQALRISYDDKPRRGRGSFRVGRGRGRGRSSMNRATVECFKCHQLGHFQYECPDWEKRANYAEHVEEGEEVLLMSYVDAGQTKIEEACNDVQFEEEESWDWGRTEEELILDVLEDDNESEKEHVGEDNIEEVRNTPSDYSPQNEVNIQEVAAEGRVERVRTKPVWMADYET</sequence>
<feature type="region of interest" description="Disordered" evidence="2">
    <location>
        <begin position="1"/>
        <end position="37"/>
    </location>
</feature>